<dbReference type="Pfam" id="PF07730">
    <property type="entry name" value="HisKA_3"/>
    <property type="match status" value="1"/>
</dbReference>
<evidence type="ECO:0000256" key="2">
    <source>
        <dbReference type="SAM" id="Phobius"/>
    </source>
</evidence>
<dbReference type="Gene3D" id="3.30.565.10">
    <property type="entry name" value="Histidine kinase-like ATPase, C-terminal domain"/>
    <property type="match status" value="1"/>
</dbReference>
<accession>A0A1H9IX73</accession>
<evidence type="ECO:0000313" key="6">
    <source>
        <dbReference type="Proteomes" id="UP000199572"/>
    </source>
</evidence>
<keyword evidence="2" id="KW-0472">Membrane</keyword>
<feature type="domain" description="Two component regulator three Y" evidence="3">
    <location>
        <begin position="658"/>
        <end position="718"/>
    </location>
</feature>
<evidence type="ECO:0000256" key="1">
    <source>
        <dbReference type="ARBA" id="ARBA00022553"/>
    </source>
</evidence>
<dbReference type="SUPFAM" id="SSF63829">
    <property type="entry name" value="Calcium-dependent phosphotriesterase"/>
    <property type="match status" value="2"/>
</dbReference>
<feature type="transmembrane region" description="Helical" evidence="2">
    <location>
        <begin position="725"/>
        <end position="747"/>
    </location>
</feature>
<dbReference type="InterPro" id="IPR036890">
    <property type="entry name" value="HATPase_C_sf"/>
</dbReference>
<dbReference type="InterPro" id="IPR015943">
    <property type="entry name" value="WD40/YVTN_repeat-like_dom_sf"/>
</dbReference>
<dbReference type="Gene3D" id="2.60.40.10">
    <property type="entry name" value="Immunoglobulins"/>
    <property type="match status" value="1"/>
</dbReference>
<dbReference type="Gene3D" id="2.130.10.10">
    <property type="entry name" value="YVTN repeat-like/Quinoprotein amine dehydrogenase"/>
    <property type="match status" value="2"/>
</dbReference>
<keyword evidence="6" id="KW-1185">Reference proteome</keyword>
<keyword evidence="2" id="KW-0812">Transmembrane</keyword>
<evidence type="ECO:0000259" key="4">
    <source>
        <dbReference type="Pfam" id="PF07730"/>
    </source>
</evidence>
<keyword evidence="1" id="KW-0597">Phosphoprotein</keyword>
<organism evidence="5 6">
    <name type="scientific">Pedobacter rhizosphaerae</name>
    <dbReference type="NCBI Taxonomy" id="390241"/>
    <lineage>
        <taxon>Bacteria</taxon>
        <taxon>Pseudomonadati</taxon>
        <taxon>Bacteroidota</taxon>
        <taxon>Sphingobacteriia</taxon>
        <taxon>Sphingobacteriales</taxon>
        <taxon>Sphingobacteriaceae</taxon>
        <taxon>Pedobacter</taxon>
    </lineage>
</organism>
<dbReference type="SUPFAM" id="SSF55874">
    <property type="entry name" value="ATPase domain of HSP90 chaperone/DNA topoisomerase II/histidine kinase"/>
    <property type="match status" value="1"/>
</dbReference>
<dbReference type="EMBL" id="FOGG01000001">
    <property type="protein sequence ID" value="SEQ79401.1"/>
    <property type="molecule type" value="Genomic_DNA"/>
</dbReference>
<sequence>MRSIRLILGINIIISFLSVYGFQLFAQSYNFTNYSLKEGLPQSQVREIYQAKDRTLWLGTFGGLSNFDGREFTSYSKADGLVSNSVTSIVEDKNGQIIFGSERGINLLHSGKVKTIFKGHEVSYLNKDQQGNIWGISENKLFKLVKNIPVFYSIENRAVTMLSANAAGELFVAVNGKGLYRLNKNNWTLYHAFPPDFAPLYITKILFDSAKKDKIYILTYRKGVFVLEKGKIEPFFSDKRINIYHAIEQDSKGNIWVGSQKGAYLVNNKKLVLYFNGDNGLSDNQVEVIFKDAENNIWISCFSDGFYKYEGDAFIRYNKFNGKDLPYPVSGIAEDRDQNLWIGTFNKGLLKYDGKNVEEVNVPELKDRNIYFVYADTKKNIWVSAQDYGIWKLENGKFKQVLKPERFVCSSMMEDRDGGLWINNPMATLYIKGNKIEKITGFDGYSSCLYGLSADSVLVGTSTGVSLIRNKKVDKQFKIKILEGTYVLSIIKHKDQVLFATLGDGIVSWNIKTNAIKKYVIADGLNSNDVYSFAIDNQQNLWCGTGRGINKLTFNQAENRYQIFNDNPMIIECNQNAILNYKGNILVGTISGLIRCQTNPTVENKPNPLIRIRQVNVFDKNNKANDFQLFNVAATNQIFKLKYHQNHISINFKAVFLSNPQAVLYRYKLVGVDNDFSKPVPNTEIEYSAIRPGSYSFQVLAIANGRQSNIEQFSFTIIPPFYDTVWFKLIAFVLSMFVIWLIFYLIFKSREKKKDQLEKIKTKEQEKIRKQTAEDFHDDIGNKLTRINVLSEILDKKVNDDQPEQKELIRMIKENAGLLYTGTKDILWALDPQSDNLFEILMHIKSFGIDLFHNTGVSFKMEGVLPKHSKLHLSMEFNRNLTLIFKEMLNNVLKHAEAKQVLIMVIETEHNTINILTTDDGKGFDLDSVERGRGLNNIQTRCKRIKSTFQISSVKSKGTTTTISTRIPVTK</sequence>
<dbReference type="GO" id="GO:0000155">
    <property type="term" value="F:phosphorelay sensor kinase activity"/>
    <property type="evidence" value="ECO:0007669"/>
    <property type="project" value="InterPro"/>
</dbReference>
<proteinExistence type="predicted"/>
<dbReference type="PANTHER" id="PTHR43547:SF2">
    <property type="entry name" value="HYBRID SIGNAL TRANSDUCTION HISTIDINE KINASE C"/>
    <property type="match status" value="1"/>
</dbReference>
<dbReference type="Pfam" id="PF07494">
    <property type="entry name" value="Reg_prop"/>
    <property type="match status" value="4"/>
</dbReference>
<name>A0A1H9IX73_9SPHI</name>
<dbReference type="STRING" id="390241.SAMN04488023_101136"/>
<dbReference type="Pfam" id="PF07495">
    <property type="entry name" value="Y_Y_Y"/>
    <property type="match status" value="1"/>
</dbReference>
<feature type="domain" description="Signal transduction histidine kinase subgroup 3 dimerisation and phosphoacceptor" evidence="4">
    <location>
        <begin position="769"/>
        <end position="834"/>
    </location>
</feature>
<dbReference type="Gene3D" id="1.20.5.1930">
    <property type="match status" value="1"/>
</dbReference>
<dbReference type="InterPro" id="IPR011110">
    <property type="entry name" value="Reg_prop"/>
</dbReference>
<dbReference type="CDD" id="cd16917">
    <property type="entry name" value="HATPase_UhpB-NarQ-NarX-like"/>
    <property type="match status" value="1"/>
</dbReference>
<evidence type="ECO:0000259" key="3">
    <source>
        <dbReference type="Pfam" id="PF07495"/>
    </source>
</evidence>
<dbReference type="PANTHER" id="PTHR43547">
    <property type="entry name" value="TWO-COMPONENT HISTIDINE KINASE"/>
    <property type="match status" value="1"/>
</dbReference>
<dbReference type="RefSeq" id="WP_090879795.1">
    <property type="nucleotide sequence ID" value="NZ_FOGG01000001.1"/>
</dbReference>
<dbReference type="InterPro" id="IPR011712">
    <property type="entry name" value="Sig_transdc_His_kin_sub3_dim/P"/>
</dbReference>
<dbReference type="OrthoDB" id="9809670at2"/>
<reference evidence="5 6" key="1">
    <citation type="submission" date="2016-10" db="EMBL/GenBank/DDBJ databases">
        <authorList>
            <person name="de Groot N.N."/>
        </authorList>
    </citation>
    <scope>NUCLEOTIDE SEQUENCE [LARGE SCALE GENOMIC DNA]</scope>
    <source>
        <strain evidence="5 6">DSM 18610</strain>
    </source>
</reference>
<evidence type="ECO:0000313" key="5">
    <source>
        <dbReference type="EMBL" id="SEQ79401.1"/>
    </source>
</evidence>
<dbReference type="Proteomes" id="UP000199572">
    <property type="component" value="Unassembled WGS sequence"/>
</dbReference>
<protein>
    <submittedName>
        <fullName evidence="5">Ligand-binding sensor domain-containing protein</fullName>
    </submittedName>
</protein>
<dbReference type="GO" id="GO:0016020">
    <property type="term" value="C:membrane"/>
    <property type="evidence" value="ECO:0007669"/>
    <property type="project" value="InterPro"/>
</dbReference>
<dbReference type="AlphaFoldDB" id="A0A1H9IX73"/>
<keyword evidence="2" id="KW-1133">Transmembrane helix</keyword>
<dbReference type="InterPro" id="IPR013783">
    <property type="entry name" value="Ig-like_fold"/>
</dbReference>
<dbReference type="InterPro" id="IPR011123">
    <property type="entry name" value="Y_Y_Y"/>
</dbReference>
<dbReference type="GO" id="GO:0046983">
    <property type="term" value="F:protein dimerization activity"/>
    <property type="evidence" value="ECO:0007669"/>
    <property type="project" value="InterPro"/>
</dbReference>
<gene>
    <name evidence="5" type="ORF">SAMN04488023_101136</name>
</gene>